<keyword evidence="12" id="KW-1185">Reference proteome</keyword>
<feature type="domain" description="PspC-related transmembrane region" evidence="9">
    <location>
        <begin position="193"/>
        <end position="319"/>
    </location>
</feature>
<evidence type="ECO:0000259" key="8">
    <source>
        <dbReference type="Pfam" id="PF04024"/>
    </source>
</evidence>
<evidence type="ECO:0000259" key="10">
    <source>
        <dbReference type="Pfam" id="PF22744"/>
    </source>
</evidence>
<evidence type="ECO:0000256" key="3">
    <source>
        <dbReference type="ARBA" id="ARBA00022692"/>
    </source>
</evidence>
<keyword evidence="3 7" id="KW-0812">Transmembrane</keyword>
<evidence type="ECO:0000256" key="5">
    <source>
        <dbReference type="ARBA" id="ARBA00023136"/>
    </source>
</evidence>
<dbReference type="eggNOG" id="COG1983">
    <property type="taxonomic scope" value="Bacteria"/>
</dbReference>
<name>A0A1I2E1M7_9BACT</name>
<dbReference type="Pfam" id="PF22571">
    <property type="entry name" value="LiaI-LiaF-TM_PspC"/>
    <property type="match status" value="1"/>
</dbReference>
<dbReference type="Proteomes" id="UP000181976">
    <property type="component" value="Unassembled WGS sequence"/>
</dbReference>
<evidence type="ECO:0000256" key="4">
    <source>
        <dbReference type="ARBA" id="ARBA00022989"/>
    </source>
</evidence>
<dbReference type="RefSeq" id="WP_010528922.1">
    <property type="nucleotide sequence ID" value="NZ_AFSL01000105.1"/>
</dbReference>
<dbReference type="GO" id="GO:0005886">
    <property type="term" value="C:plasma membrane"/>
    <property type="evidence" value="ECO:0007669"/>
    <property type="project" value="UniProtKB-SubCell"/>
</dbReference>
<keyword evidence="2" id="KW-1003">Cell membrane</keyword>
<evidence type="ECO:0000256" key="7">
    <source>
        <dbReference type="SAM" id="Phobius"/>
    </source>
</evidence>
<dbReference type="Pfam" id="PF22744">
    <property type="entry name" value="Toast-rack_PspC-Cterm"/>
    <property type="match status" value="1"/>
</dbReference>
<evidence type="ECO:0000313" key="12">
    <source>
        <dbReference type="Proteomes" id="UP000181976"/>
    </source>
</evidence>
<dbReference type="OrthoDB" id="5772680at2"/>
<dbReference type="AlphaFoldDB" id="A0A1I2E1M7"/>
<gene>
    <name evidence="11" type="ORF">SAMN05444380_1217</name>
</gene>
<reference evidence="11 12" key="1">
    <citation type="submission" date="2016-10" db="EMBL/GenBank/DDBJ databases">
        <authorList>
            <person name="de Groot N.N."/>
        </authorList>
    </citation>
    <scope>NUCLEOTIDE SEQUENCE [LARGE SCALE GENOMIC DNA]</scope>
    <source>
        <strain evidence="11 12">DSM 19012</strain>
    </source>
</reference>
<feature type="transmembrane region" description="Helical" evidence="7">
    <location>
        <begin position="134"/>
        <end position="161"/>
    </location>
</feature>
<dbReference type="Pfam" id="PF04024">
    <property type="entry name" value="PspC"/>
    <property type="match status" value="1"/>
</dbReference>
<keyword evidence="5 7" id="KW-0472">Membrane</keyword>
<evidence type="ECO:0000259" key="9">
    <source>
        <dbReference type="Pfam" id="PF22571"/>
    </source>
</evidence>
<organism evidence="11 12">
    <name type="scientific">Thermophagus xiamenensis</name>
    <dbReference type="NCBI Taxonomy" id="385682"/>
    <lineage>
        <taxon>Bacteria</taxon>
        <taxon>Pseudomonadati</taxon>
        <taxon>Bacteroidota</taxon>
        <taxon>Bacteroidia</taxon>
        <taxon>Marinilabiliales</taxon>
        <taxon>Marinilabiliaceae</taxon>
        <taxon>Thermophagus</taxon>
    </lineage>
</organism>
<evidence type="ECO:0000256" key="2">
    <source>
        <dbReference type="ARBA" id="ARBA00022475"/>
    </source>
</evidence>
<feature type="compositionally biased region" description="Acidic residues" evidence="6">
    <location>
        <begin position="83"/>
        <end position="93"/>
    </location>
</feature>
<dbReference type="PANTHER" id="PTHR33885">
    <property type="entry name" value="PHAGE SHOCK PROTEIN C"/>
    <property type="match status" value="1"/>
</dbReference>
<evidence type="ECO:0000313" key="11">
    <source>
        <dbReference type="EMBL" id="SFE86609.1"/>
    </source>
</evidence>
<feature type="domain" description="Phage shock protein PspC N-terminal" evidence="8">
    <location>
        <begin position="107"/>
        <end position="164"/>
    </location>
</feature>
<evidence type="ECO:0000256" key="6">
    <source>
        <dbReference type="SAM" id="MobiDB-lite"/>
    </source>
</evidence>
<feature type="transmembrane region" description="Helical" evidence="7">
    <location>
        <begin position="258"/>
        <end position="284"/>
    </location>
</feature>
<dbReference type="STRING" id="385682.SAMN05444380_1217"/>
<sequence length="464" mass="52479">MKKTIQINLAGHAFSMDEDAYDRLNTYLEQVKAKLGMTAEAQETFEDINLRIAELFRSIHPDATTSVTIENVEEVIKTLGDPADYDTPSDPDDSSSASYAREPYRKKQLFRDPDNRILGGVCSGLGYYFNIDPIIFRLLFILGTFFYASSILIYLILWIAIPKAKTLQQRIMMTGVSAGIESSGKRPAVRSQSNDLIKRTLRIISIVAGIILIVLSFISLTGLIMTFSMTDLVFEKIFSHEIWLPEIEQLFLLPEQQIMVLIGSLLIVGIPLLVIFYLGLFLVFRFKKGAVTILVTSLILWLIGIGLISYSAIRMATEYSAKMEIEERKLLELPSSDTIYIKPSASSLKLGEGEQIFSSNGITIKNQKEGLVLVGTPKFNLIKNAKNFEISIRKKSRGRNSEEALKNAERIEYFFLQDDSLLLLDRYFSIQNPGILRNQTIEVNIQIPENKHIVVADEFKYLMQ</sequence>
<dbReference type="EMBL" id="FONA01000021">
    <property type="protein sequence ID" value="SFE86609.1"/>
    <property type="molecule type" value="Genomic_DNA"/>
</dbReference>
<accession>A0A1I2E1M7</accession>
<protein>
    <submittedName>
        <fullName evidence="11">Phage shock protein C (PspC) family protein</fullName>
    </submittedName>
</protein>
<dbReference type="PANTHER" id="PTHR33885:SF3">
    <property type="entry name" value="PHAGE SHOCK PROTEIN C"/>
    <property type="match status" value="1"/>
</dbReference>
<dbReference type="InterPro" id="IPR054321">
    <property type="entry name" value="PspC-rel_TM"/>
</dbReference>
<dbReference type="InterPro" id="IPR054319">
    <property type="entry name" value="PspC-rel_ToastRack"/>
</dbReference>
<feature type="transmembrane region" description="Helical" evidence="7">
    <location>
        <begin position="291"/>
        <end position="313"/>
    </location>
</feature>
<feature type="region of interest" description="Disordered" evidence="6">
    <location>
        <begin position="80"/>
        <end position="100"/>
    </location>
</feature>
<feature type="transmembrane region" description="Helical" evidence="7">
    <location>
        <begin position="203"/>
        <end position="225"/>
    </location>
</feature>
<feature type="domain" description="PspC-related ToastRack" evidence="10">
    <location>
        <begin position="386"/>
        <end position="458"/>
    </location>
</feature>
<dbReference type="InParanoid" id="A0A1I2E1M7"/>
<dbReference type="InterPro" id="IPR007168">
    <property type="entry name" value="Phageshock_PspC_N"/>
</dbReference>
<keyword evidence="4 7" id="KW-1133">Transmembrane helix</keyword>
<proteinExistence type="predicted"/>
<dbReference type="InterPro" id="IPR052027">
    <property type="entry name" value="PspC"/>
</dbReference>
<evidence type="ECO:0000256" key="1">
    <source>
        <dbReference type="ARBA" id="ARBA00004162"/>
    </source>
</evidence>
<comment type="subcellular location">
    <subcellularLocation>
        <location evidence="1">Cell membrane</location>
        <topology evidence="1">Single-pass membrane protein</topology>
    </subcellularLocation>
</comment>